<dbReference type="SUPFAM" id="SSF143631">
    <property type="entry name" value="ApbE-like"/>
    <property type="match status" value="1"/>
</dbReference>
<evidence type="ECO:0000256" key="10">
    <source>
        <dbReference type="PIRNR" id="PIRNR006268"/>
    </source>
</evidence>
<dbReference type="Pfam" id="PF02424">
    <property type="entry name" value="ApbE"/>
    <property type="match status" value="1"/>
</dbReference>
<dbReference type="EMBL" id="NEVM01000001">
    <property type="protein sequence ID" value="OZI38602.1"/>
    <property type="molecule type" value="Genomic_DNA"/>
</dbReference>
<dbReference type="OrthoDB" id="9778595at2"/>
<feature type="binding site" evidence="11">
    <location>
        <position position="272"/>
    </location>
    <ligand>
        <name>Mg(2+)</name>
        <dbReference type="ChEBI" id="CHEBI:18420"/>
    </ligand>
</feature>
<evidence type="ECO:0000313" key="12">
    <source>
        <dbReference type="EMBL" id="OZI38602.1"/>
    </source>
</evidence>
<proteinExistence type="inferred from homology"/>
<dbReference type="GO" id="GO:0016740">
    <property type="term" value="F:transferase activity"/>
    <property type="evidence" value="ECO:0007669"/>
    <property type="project" value="UniProtKB-UniRule"/>
</dbReference>
<dbReference type="Proteomes" id="UP000216020">
    <property type="component" value="Unassembled WGS sequence"/>
</dbReference>
<dbReference type="PIRSF" id="PIRSF006268">
    <property type="entry name" value="ApbE"/>
    <property type="match status" value="1"/>
</dbReference>
<comment type="similarity">
    <text evidence="10">Belongs to the ApbE family.</text>
</comment>
<dbReference type="GO" id="GO:0046872">
    <property type="term" value="F:metal ion binding"/>
    <property type="evidence" value="ECO:0007669"/>
    <property type="project" value="UniProtKB-UniRule"/>
</dbReference>
<evidence type="ECO:0000313" key="13">
    <source>
        <dbReference type="Proteomes" id="UP000216020"/>
    </source>
</evidence>
<feature type="binding site" evidence="11">
    <location>
        <position position="276"/>
    </location>
    <ligand>
        <name>Mg(2+)</name>
        <dbReference type="ChEBI" id="CHEBI:18420"/>
    </ligand>
</feature>
<evidence type="ECO:0000256" key="1">
    <source>
        <dbReference type="ARBA" id="ARBA00011955"/>
    </source>
</evidence>
<reference evidence="13" key="1">
    <citation type="submission" date="2017-05" db="EMBL/GenBank/DDBJ databases">
        <title>Complete and WGS of Bordetella genogroups.</title>
        <authorList>
            <person name="Spilker T."/>
            <person name="Lipuma J."/>
        </authorList>
    </citation>
    <scope>NUCLEOTIDE SEQUENCE [LARGE SCALE GENOMIC DNA]</scope>
    <source>
        <strain evidence="13">AU16122</strain>
    </source>
</reference>
<gene>
    <name evidence="12" type="ORF">CAL29_04220</name>
</gene>
<evidence type="ECO:0000256" key="11">
    <source>
        <dbReference type="PIRSR" id="PIRSR006268-2"/>
    </source>
</evidence>
<sequence>MAPPTVRYGRMGGLPCALAGATMGTTWSARLALPAGVGEGAARRAVQYALDDVVAQMSHWEADSAITRYNHAAAGWQALPAQMLEVLDCGLAVARLTGGAYDPTLGALVQAWGFGPHQRAHEPPSAAAIDAARARCGWARVRRDGNHAWQDGGVLLDFSSIAKGYGVDCASRALQALGVDDFLLEVGGELRAQGLRPDGLPWRVAIEWPDGGGHVDYVALDRQAIATSGDYRRYFQYAGKRHSHTLDPRSGRPIDNGVASVTVLHESCMQADAWATALTVLGAEAGLRMANAQSLAALFVVRGEHGLEPRASQAFIASRAAQYAGSA</sequence>
<keyword evidence="6 10" id="KW-0274">FAD</keyword>
<keyword evidence="3 10" id="KW-0285">Flavoprotein</keyword>
<dbReference type="RefSeq" id="WP_094852701.1">
    <property type="nucleotide sequence ID" value="NZ_NEVM01000001.1"/>
</dbReference>
<organism evidence="12 13">
    <name type="scientific">Bordetella genomosp. 10</name>
    <dbReference type="NCBI Taxonomy" id="1416804"/>
    <lineage>
        <taxon>Bacteria</taxon>
        <taxon>Pseudomonadati</taxon>
        <taxon>Pseudomonadota</taxon>
        <taxon>Betaproteobacteria</taxon>
        <taxon>Burkholderiales</taxon>
        <taxon>Alcaligenaceae</taxon>
        <taxon>Bordetella</taxon>
    </lineage>
</organism>
<keyword evidence="7 10" id="KW-0460">Magnesium</keyword>
<evidence type="ECO:0000256" key="6">
    <source>
        <dbReference type="ARBA" id="ARBA00022827"/>
    </source>
</evidence>
<dbReference type="InterPro" id="IPR003374">
    <property type="entry name" value="ApbE-like_sf"/>
</dbReference>
<comment type="caution">
    <text evidence="12">The sequence shown here is derived from an EMBL/GenBank/DDBJ whole genome shotgun (WGS) entry which is preliminary data.</text>
</comment>
<evidence type="ECO:0000256" key="2">
    <source>
        <dbReference type="ARBA" id="ARBA00016337"/>
    </source>
</evidence>
<protein>
    <recommendedName>
        <fullName evidence="2 10">FAD:protein FMN transferase</fullName>
        <ecNumber evidence="1 10">2.7.1.180</ecNumber>
    </recommendedName>
    <alternativeName>
        <fullName evidence="8 10">Flavin transferase</fullName>
    </alternativeName>
</protein>
<accession>A0A261SNN2</accession>
<comment type="cofactor">
    <cofactor evidence="11">
        <name>Mg(2+)</name>
        <dbReference type="ChEBI" id="CHEBI:18420"/>
    </cofactor>
    <cofactor evidence="11">
        <name>Mn(2+)</name>
        <dbReference type="ChEBI" id="CHEBI:29035"/>
    </cofactor>
    <text evidence="11">Magnesium. Can also use manganese.</text>
</comment>
<evidence type="ECO:0000256" key="7">
    <source>
        <dbReference type="ARBA" id="ARBA00022842"/>
    </source>
</evidence>
<dbReference type="Gene3D" id="3.10.520.10">
    <property type="entry name" value="ApbE-like domains"/>
    <property type="match status" value="1"/>
</dbReference>
<comment type="catalytic activity">
    <reaction evidence="9 10">
        <text>L-threonyl-[protein] + FAD = FMN-L-threonyl-[protein] + AMP + H(+)</text>
        <dbReference type="Rhea" id="RHEA:36847"/>
        <dbReference type="Rhea" id="RHEA-COMP:11060"/>
        <dbReference type="Rhea" id="RHEA-COMP:11061"/>
        <dbReference type="ChEBI" id="CHEBI:15378"/>
        <dbReference type="ChEBI" id="CHEBI:30013"/>
        <dbReference type="ChEBI" id="CHEBI:57692"/>
        <dbReference type="ChEBI" id="CHEBI:74257"/>
        <dbReference type="ChEBI" id="CHEBI:456215"/>
        <dbReference type="EC" id="2.7.1.180"/>
    </reaction>
</comment>
<keyword evidence="13" id="KW-1185">Reference proteome</keyword>
<keyword evidence="4 10" id="KW-0808">Transferase</keyword>
<evidence type="ECO:0000256" key="5">
    <source>
        <dbReference type="ARBA" id="ARBA00022723"/>
    </source>
</evidence>
<evidence type="ECO:0000256" key="3">
    <source>
        <dbReference type="ARBA" id="ARBA00022630"/>
    </source>
</evidence>
<evidence type="ECO:0000256" key="8">
    <source>
        <dbReference type="ARBA" id="ARBA00031306"/>
    </source>
</evidence>
<dbReference type="EC" id="2.7.1.180" evidence="1 10"/>
<dbReference type="PANTHER" id="PTHR30040:SF2">
    <property type="entry name" value="FAD:PROTEIN FMN TRANSFERASE"/>
    <property type="match status" value="1"/>
</dbReference>
<evidence type="ECO:0000256" key="9">
    <source>
        <dbReference type="ARBA" id="ARBA00048540"/>
    </source>
</evidence>
<evidence type="ECO:0000256" key="4">
    <source>
        <dbReference type="ARBA" id="ARBA00022679"/>
    </source>
</evidence>
<name>A0A261SNN2_9BORD</name>
<dbReference type="AlphaFoldDB" id="A0A261SNN2"/>
<keyword evidence="5 10" id="KW-0479">Metal-binding</keyword>
<dbReference type="PANTHER" id="PTHR30040">
    <property type="entry name" value="THIAMINE BIOSYNTHESIS LIPOPROTEIN APBE"/>
    <property type="match status" value="1"/>
</dbReference>
<feature type="binding site" evidence="11">
    <location>
        <position position="160"/>
    </location>
    <ligand>
        <name>Mg(2+)</name>
        <dbReference type="ChEBI" id="CHEBI:18420"/>
    </ligand>
</feature>
<dbReference type="InterPro" id="IPR024932">
    <property type="entry name" value="ApbE"/>
</dbReference>